<dbReference type="EMBL" id="JAACNO010003054">
    <property type="protein sequence ID" value="KAF4128823.1"/>
    <property type="molecule type" value="Genomic_DNA"/>
</dbReference>
<keyword evidence="3" id="KW-1185">Reference proteome</keyword>
<dbReference type="EMBL" id="WSZM01000383">
    <property type="protein sequence ID" value="KAF4034147.1"/>
    <property type="molecule type" value="Genomic_DNA"/>
</dbReference>
<gene>
    <name evidence="1" type="ORF">GN244_ATG13904</name>
    <name evidence="2" type="ORF">GN958_ATG21993</name>
</gene>
<organism evidence="1 3">
    <name type="scientific">Phytophthora infestans</name>
    <name type="common">Potato late blight agent</name>
    <name type="synonym">Botrytis infestans</name>
    <dbReference type="NCBI Taxonomy" id="4787"/>
    <lineage>
        <taxon>Eukaryota</taxon>
        <taxon>Sar</taxon>
        <taxon>Stramenopiles</taxon>
        <taxon>Oomycota</taxon>
        <taxon>Peronosporomycetes</taxon>
        <taxon>Peronosporales</taxon>
        <taxon>Peronosporaceae</taxon>
        <taxon>Phytophthora</taxon>
    </lineage>
</organism>
<dbReference type="Proteomes" id="UP000704712">
    <property type="component" value="Unassembled WGS sequence"/>
</dbReference>
<name>A0A833W9Q4_PHYIN</name>
<dbReference type="AlphaFoldDB" id="A0A833W9Q4"/>
<evidence type="ECO:0000313" key="2">
    <source>
        <dbReference type="EMBL" id="KAF4128823.1"/>
    </source>
</evidence>
<sequence length="71" mass="7977">MVRLPYSAVSLWLVEKGESVEQSQNCVSFSLSEDWGTNADKNNPSFATPINSAGELYLPVYSSVRQRYLVF</sequence>
<evidence type="ECO:0000313" key="1">
    <source>
        <dbReference type="EMBL" id="KAF4034147.1"/>
    </source>
</evidence>
<protein>
    <submittedName>
        <fullName evidence="1">Uncharacterized protein</fullName>
    </submittedName>
</protein>
<comment type="caution">
    <text evidence="1">The sequence shown here is derived from an EMBL/GenBank/DDBJ whole genome shotgun (WGS) entry which is preliminary data.</text>
</comment>
<evidence type="ECO:0000313" key="3">
    <source>
        <dbReference type="Proteomes" id="UP000602510"/>
    </source>
</evidence>
<dbReference type="Proteomes" id="UP000602510">
    <property type="component" value="Unassembled WGS sequence"/>
</dbReference>
<reference evidence="1" key="1">
    <citation type="submission" date="2020-04" db="EMBL/GenBank/DDBJ databases">
        <title>Hybrid Assembly of Korean Phytophthora infestans isolates.</title>
        <authorList>
            <person name="Prokchorchik M."/>
            <person name="Lee Y."/>
            <person name="Seo J."/>
            <person name="Cho J.-H."/>
            <person name="Park Y.-E."/>
            <person name="Jang D.-C."/>
            <person name="Im J.-S."/>
            <person name="Choi J.-G."/>
            <person name="Park H.-J."/>
            <person name="Lee G.-B."/>
            <person name="Lee Y.-G."/>
            <person name="Hong S.-Y."/>
            <person name="Cho K."/>
            <person name="Sohn K.H."/>
        </authorList>
    </citation>
    <scope>NUCLEOTIDE SEQUENCE</scope>
    <source>
        <strain evidence="1">KR_1_A1</strain>
        <strain evidence="2">KR_2_A2</strain>
    </source>
</reference>
<accession>A0A833W9Q4</accession>
<proteinExistence type="predicted"/>